<dbReference type="PANTHER" id="PTHR11439">
    <property type="entry name" value="GAG-POL-RELATED RETROTRANSPOSON"/>
    <property type="match status" value="1"/>
</dbReference>
<dbReference type="InterPro" id="IPR013103">
    <property type="entry name" value="RVT_2"/>
</dbReference>
<sequence>MAARGQNHGNGKNKLAYAPKPNIPPLPKREDPAKDSICHECSETGHWKRSYSHAIPSDGIFEIDLSYSYTNESSMYVVSNKRAKLDLESALLWHCRLGHISKKRIEKLQYDGLLNSIDLSAFEKCVSSSGSLKDLEIIQEEDTHPSIDTSLNHKEDDLEIDEPQSDIIPIRRSTRTRRPTNRMCLYIDAEEHELGDLGEPANYKAVLLDPEFDKCLNVMNVEMQSMKDNEVWVLVELPPNGKIVGSKWIFRKKTNMGGAVHTYKAHLVAKGYTQTPRIDYEETFSPVADIRAIRILIAIVAYYDYEIWQMDLKRSIYGIKQASRQWIKRFDDEIKKFGFTQNRDEPYVYLKPSGSNITFLILYVDVILIMGNKIPMLQDVKFFLGKCFAMKDLGEATYILGIKIYRDRSQRLICLCQSAYIEKILKRYHMENSKRGIIPMQDKLKLSKSQGALTPTELKRMQNVTYASTVGSIMYAMRCTRPDVALAQNITSRFQRFPGDLHWTTVKNILKYLGNTKDMFLVYEGDIKPELRVSCYTDAGYLTDVDDLKSQTGYVFVLNGGAVD</sequence>
<reference evidence="4" key="1">
    <citation type="journal article" date="2019" name="Sci. Rep.">
        <title>Draft genome of Tanacetum cinerariifolium, the natural source of mosquito coil.</title>
        <authorList>
            <person name="Yamashiro T."/>
            <person name="Shiraishi A."/>
            <person name="Satake H."/>
            <person name="Nakayama K."/>
        </authorList>
    </citation>
    <scope>NUCLEOTIDE SEQUENCE</scope>
</reference>
<dbReference type="EMBL" id="BKCJ010001494">
    <property type="protein sequence ID" value="GEU41869.1"/>
    <property type="molecule type" value="Genomic_DNA"/>
</dbReference>
<dbReference type="AlphaFoldDB" id="A0A6L2JYP4"/>
<dbReference type="Pfam" id="PF07727">
    <property type="entry name" value="RVT_2"/>
    <property type="match status" value="1"/>
</dbReference>
<feature type="region of interest" description="Disordered" evidence="1">
    <location>
        <begin position="1"/>
        <end position="33"/>
    </location>
</feature>
<evidence type="ECO:0000313" key="4">
    <source>
        <dbReference type="EMBL" id="GEU41869.1"/>
    </source>
</evidence>
<name>A0A6L2JYP4_TANCI</name>
<dbReference type="Pfam" id="PF13976">
    <property type="entry name" value="gag_pre-integrs"/>
    <property type="match status" value="1"/>
</dbReference>
<evidence type="ECO:0008006" key="5">
    <source>
        <dbReference type="Google" id="ProtNLM"/>
    </source>
</evidence>
<feature type="domain" description="GAG-pre-integrase" evidence="3">
    <location>
        <begin position="72"/>
        <end position="126"/>
    </location>
</feature>
<evidence type="ECO:0000259" key="3">
    <source>
        <dbReference type="Pfam" id="PF13976"/>
    </source>
</evidence>
<feature type="domain" description="Reverse transcriptase Ty1/copia-type" evidence="2">
    <location>
        <begin position="312"/>
        <end position="441"/>
    </location>
</feature>
<comment type="caution">
    <text evidence="4">The sequence shown here is derived from an EMBL/GenBank/DDBJ whole genome shotgun (WGS) entry which is preliminary data.</text>
</comment>
<organism evidence="4">
    <name type="scientific">Tanacetum cinerariifolium</name>
    <name type="common">Dalmatian daisy</name>
    <name type="synonym">Chrysanthemum cinerariifolium</name>
    <dbReference type="NCBI Taxonomy" id="118510"/>
    <lineage>
        <taxon>Eukaryota</taxon>
        <taxon>Viridiplantae</taxon>
        <taxon>Streptophyta</taxon>
        <taxon>Embryophyta</taxon>
        <taxon>Tracheophyta</taxon>
        <taxon>Spermatophyta</taxon>
        <taxon>Magnoliopsida</taxon>
        <taxon>eudicotyledons</taxon>
        <taxon>Gunneridae</taxon>
        <taxon>Pentapetalae</taxon>
        <taxon>asterids</taxon>
        <taxon>campanulids</taxon>
        <taxon>Asterales</taxon>
        <taxon>Asteraceae</taxon>
        <taxon>Asteroideae</taxon>
        <taxon>Anthemideae</taxon>
        <taxon>Anthemidinae</taxon>
        <taxon>Tanacetum</taxon>
    </lineage>
</organism>
<evidence type="ECO:0000256" key="1">
    <source>
        <dbReference type="SAM" id="MobiDB-lite"/>
    </source>
</evidence>
<dbReference type="PANTHER" id="PTHR11439:SF496">
    <property type="entry name" value="RNA-DIRECTED DNA POLYMERASE"/>
    <property type="match status" value="1"/>
</dbReference>
<protein>
    <recommendedName>
        <fullName evidence="5">Retrotransposon protein, putative, Ty1-copia subclass</fullName>
    </recommendedName>
</protein>
<dbReference type="InterPro" id="IPR025724">
    <property type="entry name" value="GAG-pre-integrase_dom"/>
</dbReference>
<evidence type="ECO:0000259" key="2">
    <source>
        <dbReference type="Pfam" id="PF07727"/>
    </source>
</evidence>
<gene>
    <name evidence="4" type="ORF">Tci_013847</name>
</gene>
<accession>A0A6L2JYP4</accession>
<proteinExistence type="predicted"/>